<reference evidence="4" key="1">
    <citation type="journal article" date="2017" name="Appl. Environ. Microbiol.">
        <title>Genomic analysis of Calderihabitans maritimus KKC1, a thermophilic hydrogenogenic carboxydotrophic bacterium isolated from marine sediment.</title>
        <authorList>
            <person name="Omae K."/>
            <person name="Yoneda Y."/>
            <person name="Fukuyama Y."/>
            <person name="Yoshida T."/>
            <person name="Sako Y."/>
        </authorList>
    </citation>
    <scope>NUCLEOTIDE SEQUENCE [LARGE SCALE GENOMIC DNA]</scope>
    <source>
        <strain evidence="4">KKC1</strain>
    </source>
</reference>
<dbReference type="Pfam" id="PF00501">
    <property type="entry name" value="AMP-binding"/>
    <property type="match status" value="1"/>
</dbReference>
<comment type="caution">
    <text evidence="3">The sequence shown here is derived from an EMBL/GenBank/DDBJ whole genome shotgun (WGS) entry which is preliminary data.</text>
</comment>
<dbReference type="Gene3D" id="3.30.300.30">
    <property type="match status" value="1"/>
</dbReference>
<organism evidence="3 4">
    <name type="scientific">Calderihabitans maritimus</name>
    <dbReference type="NCBI Taxonomy" id="1246530"/>
    <lineage>
        <taxon>Bacteria</taxon>
        <taxon>Bacillati</taxon>
        <taxon>Bacillota</taxon>
        <taxon>Clostridia</taxon>
        <taxon>Neomoorellales</taxon>
        <taxon>Calderihabitantaceae</taxon>
        <taxon>Calderihabitans</taxon>
    </lineage>
</organism>
<dbReference type="AlphaFoldDB" id="A0A1Z5HWV2"/>
<dbReference type="InterPro" id="IPR042099">
    <property type="entry name" value="ANL_N_sf"/>
</dbReference>
<evidence type="ECO:0000259" key="2">
    <source>
        <dbReference type="Pfam" id="PF14535"/>
    </source>
</evidence>
<dbReference type="InterPro" id="IPR000873">
    <property type="entry name" value="AMP-dep_synth/lig_dom"/>
</dbReference>
<evidence type="ECO:0000313" key="3">
    <source>
        <dbReference type="EMBL" id="GAW93811.1"/>
    </source>
</evidence>
<dbReference type="RefSeq" id="WP_088554877.1">
    <property type="nucleotide sequence ID" value="NZ_BDGJ01000168.1"/>
</dbReference>
<keyword evidence="4" id="KW-1185">Reference proteome</keyword>
<accession>A0A1Z5HWV2</accession>
<evidence type="ECO:0008006" key="5">
    <source>
        <dbReference type="Google" id="ProtNLM"/>
    </source>
</evidence>
<dbReference type="PANTHER" id="PTHR43845">
    <property type="entry name" value="BLR5969 PROTEIN"/>
    <property type="match status" value="1"/>
</dbReference>
<sequence>MYLPFLGRPGKQPSSMKNAKRVDYNKYWNPYTETMPLEKLRELSFKKVLAQIKWLYNNNSYYYQQWSKRKIKPEDIRTPRDMQKLPFMIRNLGGGGREQNDGGYDYIVLDESICTWPDQPELLAQFHQTSGFTGVNPVRMLDTLRDWEYVQEGWCLAHWAQGIRPYDVATWFASYGLFIMWAGFNALEKLGCQIYPAGGMDAKTRIQLLRKSPITVICTTPNYALYLIDVAEKMGVDLVTETNVRIITMAGEPLCSGLKEKIERGWGARAYNSYGSTESGLVWAFECAEGYPHGDLHVMEDQIYVEIINPDTLEPVEPGEVGELVITHLGRSATPVVRYRTRDLVVLSEEPCSCGRGYARFVKGILGRVQETFKIKGRIVFPIEIEDLMRSFEEVEEYQIVVKSKGQNSDVQIIVDPKPWVNVETFPQLKNMIAEKFFETFRAHPASVETVPHGTLPRFEEKAKRISISK</sequence>
<dbReference type="SUPFAM" id="SSF56801">
    <property type="entry name" value="Acetyl-CoA synthetase-like"/>
    <property type="match status" value="1"/>
</dbReference>
<evidence type="ECO:0000313" key="4">
    <source>
        <dbReference type="Proteomes" id="UP000197032"/>
    </source>
</evidence>
<evidence type="ECO:0000259" key="1">
    <source>
        <dbReference type="Pfam" id="PF00501"/>
    </source>
</evidence>
<proteinExistence type="predicted"/>
<dbReference type="InterPro" id="IPR028154">
    <property type="entry name" value="AMP-dep_Lig_C"/>
</dbReference>
<feature type="domain" description="AMP-dependent synthetase/ligase" evidence="1">
    <location>
        <begin position="156"/>
        <end position="327"/>
    </location>
</feature>
<dbReference type="EMBL" id="BDGJ01000168">
    <property type="protein sequence ID" value="GAW93811.1"/>
    <property type="molecule type" value="Genomic_DNA"/>
</dbReference>
<gene>
    <name evidence="3" type="ORF">KKC1_29380</name>
</gene>
<dbReference type="OrthoDB" id="580775at2"/>
<dbReference type="Gene3D" id="3.40.50.12780">
    <property type="entry name" value="N-terminal domain of ligase-like"/>
    <property type="match status" value="1"/>
</dbReference>
<name>A0A1Z5HWV2_9FIRM</name>
<dbReference type="Proteomes" id="UP000197032">
    <property type="component" value="Unassembled WGS sequence"/>
</dbReference>
<protein>
    <recommendedName>
        <fullName evidence="5">Phenylacetate--CoA ligase</fullName>
    </recommendedName>
</protein>
<dbReference type="PANTHER" id="PTHR43845:SF1">
    <property type="entry name" value="BLR5969 PROTEIN"/>
    <property type="match status" value="1"/>
</dbReference>
<dbReference type="InterPro" id="IPR045851">
    <property type="entry name" value="AMP-bd_C_sf"/>
</dbReference>
<dbReference type="Pfam" id="PF14535">
    <property type="entry name" value="AMP-binding_C_2"/>
    <property type="match status" value="1"/>
</dbReference>
<feature type="domain" description="AMP-dependent ligase C-terminal" evidence="2">
    <location>
        <begin position="377"/>
        <end position="466"/>
    </location>
</feature>